<evidence type="ECO:0000313" key="6">
    <source>
        <dbReference type="Proteomes" id="UP001597460"/>
    </source>
</evidence>
<feature type="signal peptide" evidence="4">
    <location>
        <begin position="1"/>
        <end position="22"/>
    </location>
</feature>
<evidence type="ECO:0000256" key="2">
    <source>
        <dbReference type="ARBA" id="ARBA00022729"/>
    </source>
</evidence>
<comment type="similarity">
    <text evidence="1">Belongs to the Skp family.</text>
</comment>
<dbReference type="SUPFAM" id="SSF111384">
    <property type="entry name" value="OmpH-like"/>
    <property type="match status" value="1"/>
</dbReference>
<keyword evidence="3" id="KW-0175">Coiled coil</keyword>
<dbReference type="Gene3D" id="3.30.910.20">
    <property type="entry name" value="Skp domain"/>
    <property type="match status" value="1"/>
</dbReference>
<keyword evidence="2 4" id="KW-0732">Signal</keyword>
<evidence type="ECO:0000313" key="5">
    <source>
        <dbReference type="EMBL" id="MFD2533263.1"/>
    </source>
</evidence>
<proteinExistence type="inferred from homology"/>
<dbReference type="PANTHER" id="PTHR35089:SF1">
    <property type="entry name" value="CHAPERONE PROTEIN SKP"/>
    <property type="match status" value="1"/>
</dbReference>
<dbReference type="InterPro" id="IPR024930">
    <property type="entry name" value="Skp_dom_sf"/>
</dbReference>
<dbReference type="EMBL" id="JBHULI010000025">
    <property type="protein sequence ID" value="MFD2533263.1"/>
    <property type="molecule type" value="Genomic_DNA"/>
</dbReference>
<dbReference type="Pfam" id="PF03938">
    <property type="entry name" value="OmpH"/>
    <property type="match status" value="1"/>
</dbReference>
<feature type="coiled-coil region" evidence="3">
    <location>
        <begin position="46"/>
        <end position="106"/>
    </location>
</feature>
<dbReference type="Proteomes" id="UP001597460">
    <property type="component" value="Unassembled WGS sequence"/>
</dbReference>
<dbReference type="PANTHER" id="PTHR35089">
    <property type="entry name" value="CHAPERONE PROTEIN SKP"/>
    <property type="match status" value="1"/>
</dbReference>
<reference evidence="6" key="1">
    <citation type="journal article" date="2019" name="Int. J. Syst. Evol. Microbiol.">
        <title>The Global Catalogue of Microorganisms (GCM) 10K type strain sequencing project: providing services to taxonomists for standard genome sequencing and annotation.</title>
        <authorList>
            <consortium name="The Broad Institute Genomics Platform"/>
            <consortium name="The Broad Institute Genome Sequencing Center for Infectious Disease"/>
            <person name="Wu L."/>
            <person name="Ma J."/>
        </authorList>
    </citation>
    <scope>NUCLEOTIDE SEQUENCE [LARGE SCALE GENOMIC DNA]</scope>
    <source>
        <strain evidence="6">KCTC 52042</strain>
    </source>
</reference>
<dbReference type="RefSeq" id="WP_390303242.1">
    <property type="nucleotide sequence ID" value="NZ_JBHULI010000025.1"/>
</dbReference>
<evidence type="ECO:0000256" key="3">
    <source>
        <dbReference type="SAM" id="Coils"/>
    </source>
</evidence>
<name>A0ABW5JP28_9BACT</name>
<feature type="chain" id="PRO_5046873536" evidence="4">
    <location>
        <begin position="23"/>
        <end position="177"/>
    </location>
</feature>
<dbReference type="InterPro" id="IPR005632">
    <property type="entry name" value="Chaperone_Skp"/>
</dbReference>
<accession>A0ABW5JP28</accession>
<keyword evidence="6" id="KW-1185">Reference proteome</keyword>
<comment type="caution">
    <text evidence="5">The sequence shown here is derived from an EMBL/GenBank/DDBJ whole genome shotgun (WGS) entry which is preliminary data.</text>
</comment>
<organism evidence="5 6">
    <name type="scientific">Gracilimonas halophila</name>
    <dbReference type="NCBI Taxonomy" id="1834464"/>
    <lineage>
        <taxon>Bacteria</taxon>
        <taxon>Pseudomonadati</taxon>
        <taxon>Balneolota</taxon>
        <taxon>Balneolia</taxon>
        <taxon>Balneolales</taxon>
        <taxon>Balneolaceae</taxon>
        <taxon>Gracilimonas</taxon>
    </lineage>
</organism>
<sequence length="177" mass="21284">MRAIRNFFLLSFSLLLMPQVMGQDQKIGFFESDYILEQIPEYNGIEQQLDVLSTQWRQEIRELENEIRELEEDYEAKEILYTEEIRNQKRQEIEQKIQAKERYITEKFGPQGEYFSRQKALLEPVQRQLFNAVRVVAEREQVDFVFDRSGDIYLVFANNEYNLNDEILEQLGIEINE</sequence>
<evidence type="ECO:0000256" key="1">
    <source>
        <dbReference type="ARBA" id="ARBA00009091"/>
    </source>
</evidence>
<protein>
    <submittedName>
        <fullName evidence="5">OmpH family outer membrane protein</fullName>
    </submittedName>
</protein>
<evidence type="ECO:0000256" key="4">
    <source>
        <dbReference type="SAM" id="SignalP"/>
    </source>
</evidence>
<dbReference type="SMART" id="SM00935">
    <property type="entry name" value="OmpH"/>
    <property type="match status" value="1"/>
</dbReference>
<gene>
    <name evidence="5" type="ORF">ACFSVN_12485</name>
</gene>